<organism evidence="3">
    <name type="scientific">Sesamum angustifolium</name>
    <dbReference type="NCBI Taxonomy" id="2727405"/>
    <lineage>
        <taxon>Eukaryota</taxon>
        <taxon>Viridiplantae</taxon>
        <taxon>Streptophyta</taxon>
        <taxon>Embryophyta</taxon>
        <taxon>Tracheophyta</taxon>
        <taxon>Spermatophyta</taxon>
        <taxon>Magnoliopsida</taxon>
        <taxon>eudicotyledons</taxon>
        <taxon>Gunneridae</taxon>
        <taxon>Pentapetalae</taxon>
        <taxon>asterids</taxon>
        <taxon>lamiids</taxon>
        <taxon>Lamiales</taxon>
        <taxon>Pedaliaceae</taxon>
        <taxon>Sesamum</taxon>
    </lineage>
</organism>
<feature type="domain" description="Plus3" evidence="2">
    <location>
        <begin position="802"/>
        <end position="931"/>
    </location>
</feature>
<feature type="region of interest" description="Disordered" evidence="1">
    <location>
        <begin position="314"/>
        <end position="334"/>
    </location>
</feature>
<dbReference type="AlphaFoldDB" id="A0AAW2LW53"/>
<reference evidence="3" key="1">
    <citation type="submission" date="2020-06" db="EMBL/GenBank/DDBJ databases">
        <authorList>
            <person name="Li T."/>
            <person name="Hu X."/>
            <person name="Zhang T."/>
            <person name="Song X."/>
            <person name="Zhang H."/>
            <person name="Dai N."/>
            <person name="Sheng W."/>
            <person name="Hou X."/>
            <person name="Wei L."/>
        </authorList>
    </citation>
    <scope>NUCLEOTIDE SEQUENCE</scope>
    <source>
        <strain evidence="3">G01</strain>
        <tissue evidence="3">Leaf</tissue>
    </source>
</reference>
<feature type="compositionally biased region" description="Basic and acidic residues" evidence="1">
    <location>
        <begin position="320"/>
        <end position="334"/>
    </location>
</feature>
<evidence type="ECO:0000313" key="3">
    <source>
        <dbReference type="EMBL" id="KAL0322446.1"/>
    </source>
</evidence>
<dbReference type="EMBL" id="JACGWK010000012">
    <property type="protein sequence ID" value="KAL0322446.1"/>
    <property type="molecule type" value="Genomic_DNA"/>
</dbReference>
<protein>
    <recommendedName>
        <fullName evidence="2">Plus3 domain-containing protein</fullName>
    </recommendedName>
</protein>
<dbReference type="PANTHER" id="PTHR38940:SF4">
    <property type="entry name" value="OS01G0775100 PROTEIN"/>
    <property type="match status" value="1"/>
</dbReference>
<evidence type="ECO:0000256" key="1">
    <source>
        <dbReference type="SAM" id="MobiDB-lite"/>
    </source>
</evidence>
<dbReference type="SMART" id="SM00719">
    <property type="entry name" value="Plus3"/>
    <property type="match status" value="1"/>
</dbReference>
<proteinExistence type="predicted"/>
<dbReference type="InterPro" id="IPR036128">
    <property type="entry name" value="Plus3-like_sf"/>
</dbReference>
<evidence type="ECO:0000259" key="2">
    <source>
        <dbReference type="PROSITE" id="PS51360"/>
    </source>
</evidence>
<reference evidence="3" key="2">
    <citation type="journal article" date="2024" name="Plant">
        <title>Genomic evolution and insights into agronomic trait innovations of Sesamum species.</title>
        <authorList>
            <person name="Miao H."/>
            <person name="Wang L."/>
            <person name="Qu L."/>
            <person name="Liu H."/>
            <person name="Sun Y."/>
            <person name="Le M."/>
            <person name="Wang Q."/>
            <person name="Wei S."/>
            <person name="Zheng Y."/>
            <person name="Lin W."/>
            <person name="Duan Y."/>
            <person name="Cao H."/>
            <person name="Xiong S."/>
            <person name="Wang X."/>
            <person name="Wei L."/>
            <person name="Li C."/>
            <person name="Ma Q."/>
            <person name="Ju M."/>
            <person name="Zhao R."/>
            <person name="Li G."/>
            <person name="Mu C."/>
            <person name="Tian Q."/>
            <person name="Mei H."/>
            <person name="Zhang T."/>
            <person name="Gao T."/>
            <person name="Zhang H."/>
        </authorList>
    </citation>
    <scope>NUCLEOTIDE SEQUENCE</scope>
    <source>
        <strain evidence="3">G01</strain>
    </source>
</reference>
<feature type="region of interest" description="Disordered" evidence="1">
    <location>
        <begin position="246"/>
        <end position="298"/>
    </location>
</feature>
<gene>
    <name evidence="3" type="ORF">Sangu_1863900</name>
</gene>
<name>A0AAW2LW53_9LAMI</name>
<dbReference type="SUPFAM" id="SSF159042">
    <property type="entry name" value="Plus3-like"/>
    <property type="match status" value="1"/>
</dbReference>
<dbReference type="Pfam" id="PF03126">
    <property type="entry name" value="Plus-3"/>
    <property type="match status" value="1"/>
</dbReference>
<feature type="compositionally biased region" description="Basic and acidic residues" evidence="1">
    <location>
        <begin position="246"/>
        <end position="259"/>
    </location>
</feature>
<dbReference type="GO" id="GO:0003677">
    <property type="term" value="F:DNA binding"/>
    <property type="evidence" value="ECO:0007669"/>
    <property type="project" value="InterPro"/>
</dbReference>
<dbReference type="PROSITE" id="PS51360">
    <property type="entry name" value="PLUS3"/>
    <property type="match status" value="1"/>
</dbReference>
<dbReference type="Gene3D" id="3.90.70.200">
    <property type="entry name" value="Plus-3 domain"/>
    <property type="match status" value="1"/>
</dbReference>
<dbReference type="PANTHER" id="PTHR38940">
    <property type="entry name" value="PLUS3 DOMAIN-CONTAINING PROTEIN"/>
    <property type="match status" value="1"/>
</dbReference>
<accession>A0AAW2LW53</accession>
<comment type="caution">
    <text evidence="3">The sequence shown here is derived from an EMBL/GenBank/DDBJ whole genome shotgun (WGS) entry which is preliminary data.</text>
</comment>
<dbReference type="InterPro" id="IPR004343">
    <property type="entry name" value="Plus-3_dom"/>
</dbReference>
<sequence>MMNINDEDISLGLALGSKNYGIQTRMNNSSGAGVNANSRLDMAFAASDPLSELVWSPHNGLSLKCANSSLADKKPLLLWNVGPSSMGLSPSQCIRSEGNPDDNFAISRLMIDGDDVFTRKATLFGPSQNSPAPDSGINHGHHEGGLNTLATGLLDSKVDMAIDVVDCDEPLAKKLSEALVCSSAYLPNQKEPDDEVTSAVGEVNKIKTKMPCPISAPPLKKMESSAENDLCLLVAEGTCNLSEIEPHREKSSLVEKSPTDSRICLSQEKGKEKALSDGDIYGRSSNDDDDSHESVESCNSAGLLSRGIKRQGYDQGVDSWKQKDETISSPNKEDSSSLAFTFACTNDVYGKNNQENFMCNEIHDSTNRNTGFKSIFQSLYSRNTNMSDAGMENVDDSIEEPEEVVLADKTSLENLPRSRDGNDDNSCKQIVVSNKEVNPNVVGRLSKPCVFAAGSACAPHASKTDLLGDKASDILVSNRANDGVIPYDSSGKQVNRTADRTSVDITLAVSNELGKTNPLNNLWITRLSTRTRMLEKCDKVTQDANVCSTSCPKAKHDSWENDVFPIDQKSSKAEDVSSDCQVYASEKEVQMVTANGETSIDLKSLAKLPHILPSPKCRSSEAMASMFAKRLDALRHISSKIINAATCRATCFFCGSAHELRECPQVTETELEDLLAKSNSFERFAESPCLCIRCFELDHWATSCPLASSTKHWRSEQNVSVFSHFTACRLQLHDGNESRSSYHKGDEDQKLVVADRTAVCSKKLLLGLFPSNSTLDMKKYSNKRDSASNEIQRSNSTPVAQSEIFHAVRNLRLSRADILRWMDSDVSVSHLNGFFLRLRLGKLEAGLGGTGYYVACITGDAREHNSCQSKKSILVDVGGIRSSVGSQYVSNHDFLEDEIKAWWCRIVKSGCRLPSVNELNSKLNDRKSLGF</sequence>